<protein>
    <submittedName>
        <fullName evidence="2">Uncharacterized protein</fullName>
    </submittedName>
</protein>
<dbReference type="AlphaFoldDB" id="A0A6A6PFR5"/>
<evidence type="ECO:0000256" key="1">
    <source>
        <dbReference type="SAM" id="Phobius"/>
    </source>
</evidence>
<name>A0A6A6PFR5_9PEZI</name>
<keyword evidence="3" id="KW-1185">Reference proteome</keyword>
<dbReference type="Proteomes" id="UP000799767">
    <property type="component" value="Unassembled WGS sequence"/>
</dbReference>
<feature type="transmembrane region" description="Helical" evidence="1">
    <location>
        <begin position="39"/>
        <end position="59"/>
    </location>
</feature>
<proteinExistence type="predicted"/>
<keyword evidence="1" id="KW-1133">Transmembrane helix</keyword>
<gene>
    <name evidence="2" type="ORF">BDY17DRAFT_305468</name>
</gene>
<evidence type="ECO:0000313" key="3">
    <source>
        <dbReference type="Proteomes" id="UP000799767"/>
    </source>
</evidence>
<reference evidence="2" key="1">
    <citation type="journal article" date="2020" name="Stud. Mycol.">
        <title>101 Dothideomycetes genomes: a test case for predicting lifestyles and emergence of pathogens.</title>
        <authorList>
            <person name="Haridas S."/>
            <person name="Albert R."/>
            <person name="Binder M."/>
            <person name="Bloem J."/>
            <person name="Labutti K."/>
            <person name="Salamov A."/>
            <person name="Andreopoulos B."/>
            <person name="Baker S."/>
            <person name="Barry K."/>
            <person name="Bills G."/>
            <person name="Bluhm B."/>
            <person name="Cannon C."/>
            <person name="Castanera R."/>
            <person name="Culley D."/>
            <person name="Daum C."/>
            <person name="Ezra D."/>
            <person name="Gonzalez J."/>
            <person name="Henrissat B."/>
            <person name="Kuo A."/>
            <person name="Liang C."/>
            <person name="Lipzen A."/>
            <person name="Lutzoni F."/>
            <person name="Magnuson J."/>
            <person name="Mondo S."/>
            <person name="Nolan M."/>
            <person name="Ohm R."/>
            <person name="Pangilinan J."/>
            <person name="Park H.-J."/>
            <person name="Ramirez L."/>
            <person name="Alfaro M."/>
            <person name="Sun H."/>
            <person name="Tritt A."/>
            <person name="Yoshinaga Y."/>
            <person name="Zwiers L.-H."/>
            <person name="Turgeon B."/>
            <person name="Goodwin S."/>
            <person name="Spatafora J."/>
            <person name="Crous P."/>
            <person name="Grigoriev I."/>
        </authorList>
    </citation>
    <scope>NUCLEOTIDE SEQUENCE</scope>
    <source>
        <strain evidence="2">CBS 113389</strain>
    </source>
</reference>
<dbReference type="EMBL" id="MU001643">
    <property type="protein sequence ID" value="KAF2478596.1"/>
    <property type="molecule type" value="Genomic_DNA"/>
</dbReference>
<accession>A0A6A6PFR5</accession>
<keyword evidence="1" id="KW-0472">Membrane</keyword>
<organism evidence="2 3">
    <name type="scientific">Neohortaea acidophila</name>
    <dbReference type="NCBI Taxonomy" id="245834"/>
    <lineage>
        <taxon>Eukaryota</taxon>
        <taxon>Fungi</taxon>
        <taxon>Dikarya</taxon>
        <taxon>Ascomycota</taxon>
        <taxon>Pezizomycotina</taxon>
        <taxon>Dothideomycetes</taxon>
        <taxon>Dothideomycetidae</taxon>
        <taxon>Mycosphaerellales</taxon>
        <taxon>Teratosphaeriaceae</taxon>
        <taxon>Neohortaea</taxon>
    </lineage>
</organism>
<keyword evidence="1" id="KW-0812">Transmembrane</keyword>
<evidence type="ECO:0000313" key="2">
    <source>
        <dbReference type="EMBL" id="KAF2478596.1"/>
    </source>
</evidence>
<dbReference type="RefSeq" id="XP_033585166.1">
    <property type="nucleotide sequence ID" value="XM_033734874.1"/>
</dbReference>
<dbReference type="GeneID" id="54475876"/>
<sequence>MSGSETMALYRLGPACTFAPPAGSFGAGAADAFDGERSFVAGVVSVSFDFCAVLVAFAVRAVPLMSFAVRAAS</sequence>